<dbReference type="EMBL" id="CM045768">
    <property type="protein sequence ID" value="KAI7983971.1"/>
    <property type="molecule type" value="Genomic_DNA"/>
</dbReference>
<comment type="caution">
    <text evidence="1">The sequence shown here is derived from an EMBL/GenBank/DDBJ whole genome shotgun (WGS) entry which is preliminary data.</text>
</comment>
<evidence type="ECO:0000313" key="1">
    <source>
        <dbReference type="EMBL" id="KAI7983971.1"/>
    </source>
</evidence>
<accession>A0ACC0F7E1</accession>
<evidence type="ECO:0000313" key="2">
    <source>
        <dbReference type="Proteomes" id="UP001060215"/>
    </source>
</evidence>
<sequence length="865" mass="94991">MKIGVYLQMHLARHVTNGPSPNYEWLTASSMEGSARKLTLGLAIESAPDKSKITWIDSTPRHHHRRSSYCFSCSPLQIPGSTLNSHRSSRFSPIMGLKDNAGIKEPSCSTPIGYAENAFKPEGPANASTTKSAMKESKIPKIPASRSGAHSLPKSNQNNVLSTSHSKHNQIGQTDIVQKSARIQDPFKNTKSSANKAKAGSDSSSLSAKSPLQHPRRNMHNSTLEVRLSTNPHPPLVTKANCGLEVFPAAVLPPTGSRAPDAHDLYRKTGVVPQNTHYIGGNMRDTQFQTIKPSGLRMPSPSLGFFCQPKSSASNSSSQKATQPSNIPKSYIPGLQRFNGSNYTHDPRLLHAPEKMPKMDNNATVSGNSRVSGSSTECSPPSAYSDASHENVELKIEGSNALTMETMLPCYPKSSELMKDNQQEHKIVGGDKGFQECGEPHKDDQNSFKEDSDFEMNYDDWLLQSRSSDQLKKDSNNEVAISCPEFIYSKMDELENSNFASQHSCAVLAKGVPEANDTIKHQHVENKQCFVIMHNDSSSDIHVDEWSTLKDELINASAGKANQIPHGENPNLVRNDRILLEDGKLFESQKYKRENDATVDSNICESNGSESLSSNSPPHESTEQANEGAAAVDQLNDKLHAKMDNEESSFSVKRIQTLANETNAMDIGVDKKNTILPDDNERRISQENVNLGELQHKLDDAICSSEESGFSVKRIQTLANETNAMDIGVDKRNSILPDDNELGISQENVNPGELQHKLDDAICSSEESEDEDRTMPFKKLEDDEKQNNPMINPTVNAVPFSDEWLAAMEAAGEKILTMKSGAVQNSPPDKSLPEPGPWSPVKRKQNSIGPFDCTKFVNIPPPNSD</sequence>
<proteinExistence type="predicted"/>
<dbReference type="Proteomes" id="UP001060215">
    <property type="component" value="Chromosome 11"/>
</dbReference>
<gene>
    <name evidence="1" type="ORF">LOK49_LG15G01543</name>
</gene>
<name>A0ACC0F7E1_9ERIC</name>
<keyword evidence="2" id="KW-1185">Reference proteome</keyword>
<reference evidence="1 2" key="1">
    <citation type="journal article" date="2022" name="Plant J.">
        <title>Chromosome-level genome of Camellia lanceoleosa provides a valuable resource for understanding genome evolution and self-incompatibility.</title>
        <authorList>
            <person name="Gong W."/>
            <person name="Xiao S."/>
            <person name="Wang L."/>
            <person name="Liao Z."/>
            <person name="Chang Y."/>
            <person name="Mo W."/>
            <person name="Hu G."/>
            <person name="Li W."/>
            <person name="Zhao G."/>
            <person name="Zhu H."/>
            <person name="Hu X."/>
            <person name="Ji K."/>
            <person name="Xiang X."/>
            <person name="Song Q."/>
            <person name="Yuan D."/>
            <person name="Jin S."/>
            <person name="Zhang L."/>
        </authorList>
    </citation>
    <scope>NUCLEOTIDE SEQUENCE [LARGE SCALE GENOMIC DNA]</scope>
    <source>
        <strain evidence="1">SQ_2022a</strain>
    </source>
</reference>
<protein>
    <submittedName>
        <fullName evidence="1">Uncharacterized protein</fullName>
    </submittedName>
</protein>
<organism evidence="1 2">
    <name type="scientific">Camellia lanceoleosa</name>
    <dbReference type="NCBI Taxonomy" id="1840588"/>
    <lineage>
        <taxon>Eukaryota</taxon>
        <taxon>Viridiplantae</taxon>
        <taxon>Streptophyta</taxon>
        <taxon>Embryophyta</taxon>
        <taxon>Tracheophyta</taxon>
        <taxon>Spermatophyta</taxon>
        <taxon>Magnoliopsida</taxon>
        <taxon>eudicotyledons</taxon>
        <taxon>Gunneridae</taxon>
        <taxon>Pentapetalae</taxon>
        <taxon>asterids</taxon>
        <taxon>Ericales</taxon>
        <taxon>Theaceae</taxon>
        <taxon>Camellia</taxon>
    </lineage>
</organism>